<dbReference type="PANTHER" id="PTHR28658">
    <property type="entry name" value="TRANSMEMBRANE PROTEIN 180"/>
    <property type="match status" value="1"/>
</dbReference>
<feature type="transmembrane region" description="Helical" evidence="1">
    <location>
        <begin position="118"/>
        <end position="138"/>
    </location>
</feature>
<keyword evidence="1" id="KW-1133">Transmembrane helix</keyword>
<dbReference type="OMA" id="AIFPAIC"/>
<evidence type="ECO:0008006" key="4">
    <source>
        <dbReference type="Google" id="ProtNLM"/>
    </source>
</evidence>
<dbReference type="RefSeq" id="XP_002115876.1">
    <property type="nucleotide sequence ID" value="XM_002115840.1"/>
</dbReference>
<dbReference type="Pfam" id="PF13347">
    <property type="entry name" value="MFS_2"/>
    <property type="match status" value="1"/>
</dbReference>
<dbReference type="InterPro" id="IPR036259">
    <property type="entry name" value="MFS_trans_sf"/>
</dbReference>
<name>B3S6B5_TRIAD</name>
<evidence type="ECO:0000313" key="3">
    <source>
        <dbReference type="Proteomes" id="UP000009022"/>
    </source>
</evidence>
<dbReference type="Proteomes" id="UP000009022">
    <property type="component" value="Unassembled WGS sequence"/>
</dbReference>
<proteinExistence type="predicted"/>
<dbReference type="InterPro" id="IPR040035">
    <property type="entry name" value="TMEM180"/>
</dbReference>
<feature type="transmembrane region" description="Helical" evidence="1">
    <location>
        <begin position="78"/>
        <end position="98"/>
    </location>
</feature>
<keyword evidence="1" id="KW-0472">Membrane</keyword>
<keyword evidence="3" id="KW-1185">Reference proteome</keyword>
<keyword evidence="1" id="KW-0812">Transmembrane</keyword>
<dbReference type="KEGG" id="tad:TRIADDRAFT_59746"/>
<dbReference type="OrthoDB" id="62987at2759"/>
<feature type="transmembrane region" description="Helical" evidence="1">
    <location>
        <begin position="267"/>
        <end position="290"/>
    </location>
</feature>
<dbReference type="eggNOG" id="ENOG502QQN2">
    <property type="taxonomic scope" value="Eukaryota"/>
</dbReference>
<dbReference type="STRING" id="10228.B3S6B5"/>
<dbReference type="CTD" id="6756955"/>
<organism evidence="2 3">
    <name type="scientific">Trichoplax adhaerens</name>
    <name type="common">Trichoplax reptans</name>
    <dbReference type="NCBI Taxonomy" id="10228"/>
    <lineage>
        <taxon>Eukaryota</taxon>
        <taxon>Metazoa</taxon>
        <taxon>Placozoa</taxon>
        <taxon>Uniplacotomia</taxon>
        <taxon>Trichoplacea</taxon>
        <taxon>Trichoplacidae</taxon>
        <taxon>Trichoplax</taxon>
    </lineage>
</organism>
<dbReference type="PANTHER" id="PTHR28658:SF1">
    <property type="entry name" value="MAJOR FACILITATOR SUPERFAMILY DOMAIN CONTAINING 13B"/>
    <property type="match status" value="1"/>
</dbReference>
<protein>
    <recommendedName>
        <fullName evidence="4">Transmembrane protein 180</fullName>
    </recommendedName>
</protein>
<dbReference type="HOGENOM" id="CLU_034985_1_0_1"/>
<dbReference type="GeneID" id="6756955"/>
<dbReference type="EMBL" id="DS985252">
    <property type="protein sequence ID" value="EDV21728.1"/>
    <property type="molecule type" value="Genomic_DNA"/>
</dbReference>
<gene>
    <name evidence="2" type="ORF">TRIADDRAFT_59746</name>
</gene>
<feature type="transmembrane region" description="Helical" evidence="1">
    <location>
        <begin position="7"/>
        <end position="28"/>
    </location>
</feature>
<dbReference type="AlphaFoldDB" id="B3S6B5"/>
<evidence type="ECO:0000256" key="1">
    <source>
        <dbReference type="SAM" id="Phobius"/>
    </source>
</evidence>
<feature type="transmembrane region" description="Helical" evidence="1">
    <location>
        <begin position="48"/>
        <end position="66"/>
    </location>
</feature>
<dbReference type="SUPFAM" id="SSF103473">
    <property type="entry name" value="MFS general substrate transporter"/>
    <property type="match status" value="1"/>
</dbReference>
<evidence type="ECO:0000313" key="2">
    <source>
        <dbReference type="EMBL" id="EDV21728.1"/>
    </source>
</evidence>
<feature type="transmembrane region" description="Helical" evidence="1">
    <location>
        <begin position="150"/>
        <end position="168"/>
    </location>
</feature>
<reference evidence="2 3" key="1">
    <citation type="journal article" date="2008" name="Nature">
        <title>The Trichoplax genome and the nature of placozoans.</title>
        <authorList>
            <person name="Srivastava M."/>
            <person name="Begovic E."/>
            <person name="Chapman J."/>
            <person name="Putnam N.H."/>
            <person name="Hellsten U."/>
            <person name="Kawashima T."/>
            <person name="Kuo A."/>
            <person name="Mitros T."/>
            <person name="Salamov A."/>
            <person name="Carpenter M.L."/>
            <person name="Signorovitch A.Y."/>
            <person name="Moreno M.A."/>
            <person name="Kamm K."/>
            <person name="Grimwood J."/>
            <person name="Schmutz J."/>
            <person name="Shapiro H."/>
            <person name="Grigoriev I.V."/>
            <person name="Buss L.W."/>
            <person name="Schierwater B."/>
            <person name="Dellaporta S.L."/>
            <person name="Rokhsar D.S."/>
        </authorList>
    </citation>
    <scope>NUCLEOTIDE SEQUENCE [LARGE SCALE GENOMIC DNA]</scope>
    <source>
        <strain evidence="2 3">Grell-BS-1999</strain>
    </source>
</reference>
<dbReference type="InParanoid" id="B3S6B5"/>
<dbReference type="PhylomeDB" id="B3S6B5"/>
<sequence>MSITKSAIAYASTTLAASMMNSIFQFYYIKLFLNGYRINNTWFYRAQLIYLVWNAINDPLFGYLQDSSKVAFSRRRRTAILYGAPIFALSFLIPWIPWTAFGDSDWVVGMHLITSLCFYDGMFTYVLLAQCALFAEIATKESDRQTVLKYRYFQICCVVIASISYFAMTYTARYAINISDAESSNSVLIDSGEDDNPLSDITLYTLFKQITTNKQFALFVLMNFLQIFHNTIGSNFFSIFADNLIGSSLLPQARSIMAGSAFVLPQFALALAMFLSGPSNMIFLIFFMVLDRSLPEATFSLFNLSVSDIIDDDRAKYKRRAPISSMIFGTNALFTKPAQSLAPMFVVSFLTGYGYQRFLGVPSITRTKYN</sequence>
<accession>B3S6B5</accession>